<feature type="compositionally biased region" description="Basic and acidic residues" evidence="1">
    <location>
        <begin position="1620"/>
        <end position="1643"/>
    </location>
</feature>
<feature type="compositionally biased region" description="Acidic residues" evidence="1">
    <location>
        <begin position="1333"/>
        <end position="1344"/>
    </location>
</feature>
<feature type="compositionally biased region" description="Basic and acidic residues" evidence="1">
    <location>
        <begin position="387"/>
        <end position="402"/>
    </location>
</feature>
<feature type="compositionally biased region" description="Acidic residues" evidence="1">
    <location>
        <begin position="1354"/>
        <end position="1370"/>
    </location>
</feature>
<gene>
    <name evidence="2" type="ORF">ABL78_0484</name>
</gene>
<dbReference type="EMBL" id="LJSK01000006">
    <property type="protein sequence ID" value="KPI90408.1"/>
    <property type="molecule type" value="Genomic_DNA"/>
</dbReference>
<feature type="region of interest" description="Disordered" evidence="1">
    <location>
        <begin position="304"/>
        <end position="374"/>
    </location>
</feature>
<evidence type="ECO:0000313" key="3">
    <source>
        <dbReference type="Proteomes" id="UP000038009"/>
    </source>
</evidence>
<evidence type="ECO:0000256" key="1">
    <source>
        <dbReference type="SAM" id="MobiDB-lite"/>
    </source>
</evidence>
<feature type="compositionally biased region" description="Low complexity" evidence="1">
    <location>
        <begin position="148"/>
        <end position="164"/>
    </location>
</feature>
<feature type="region of interest" description="Disordered" evidence="1">
    <location>
        <begin position="1239"/>
        <end position="1386"/>
    </location>
</feature>
<feature type="compositionally biased region" description="Polar residues" evidence="1">
    <location>
        <begin position="270"/>
        <end position="280"/>
    </location>
</feature>
<dbReference type="VEuPathDB" id="TriTrypDB:Lsey_0006_0420"/>
<keyword evidence="3" id="KW-1185">Reference proteome</keyword>
<dbReference type="Proteomes" id="UP000038009">
    <property type="component" value="Unassembled WGS sequence"/>
</dbReference>
<feature type="compositionally biased region" description="Basic residues" evidence="1">
    <location>
        <begin position="1303"/>
        <end position="1312"/>
    </location>
</feature>
<accession>A0A0N1PEJ1</accession>
<feature type="compositionally biased region" description="Basic residues" evidence="1">
    <location>
        <begin position="1286"/>
        <end position="1295"/>
    </location>
</feature>
<comment type="caution">
    <text evidence="2">The sequence shown here is derived from an EMBL/GenBank/DDBJ whole genome shotgun (WGS) entry which is preliminary data.</text>
</comment>
<feature type="region of interest" description="Disordered" evidence="1">
    <location>
        <begin position="262"/>
        <end position="285"/>
    </location>
</feature>
<feature type="region of interest" description="Disordered" evidence="1">
    <location>
        <begin position="1605"/>
        <end position="1643"/>
    </location>
</feature>
<feature type="compositionally biased region" description="Polar residues" evidence="1">
    <location>
        <begin position="1264"/>
        <end position="1274"/>
    </location>
</feature>
<evidence type="ECO:0000313" key="2">
    <source>
        <dbReference type="EMBL" id="KPI90408.1"/>
    </source>
</evidence>
<feature type="region of interest" description="Disordered" evidence="1">
    <location>
        <begin position="134"/>
        <end position="164"/>
    </location>
</feature>
<proteinExistence type="predicted"/>
<name>A0A0N1PEJ1_LEPSE</name>
<feature type="compositionally biased region" description="Polar residues" evidence="1">
    <location>
        <begin position="321"/>
        <end position="331"/>
    </location>
</feature>
<protein>
    <submittedName>
        <fullName evidence="2">Uncharacterized protein</fullName>
    </submittedName>
</protein>
<dbReference type="OMA" id="HWIGFSS"/>
<feature type="compositionally biased region" description="Basic and acidic residues" evidence="1">
    <location>
        <begin position="135"/>
        <end position="146"/>
    </location>
</feature>
<reference evidence="2 3" key="1">
    <citation type="journal article" date="2015" name="PLoS Pathog.">
        <title>Leptomonas seymouri: Adaptations to the Dixenous Life Cycle Analyzed by Genome Sequencing, Transcriptome Profiling and Co-infection with Leishmania donovani.</title>
        <authorList>
            <person name="Kraeva N."/>
            <person name="Butenko A."/>
            <person name="Hlavacova J."/>
            <person name="Kostygov A."/>
            <person name="Myskova J."/>
            <person name="Grybchuk D."/>
            <person name="Lestinova T."/>
            <person name="Votypka J."/>
            <person name="Volf P."/>
            <person name="Opperdoes F."/>
            <person name="Flegontov P."/>
            <person name="Lukes J."/>
            <person name="Yurchenko V."/>
        </authorList>
    </citation>
    <scope>NUCLEOTIDE SEQUENCE [LARGE SCALE GENOMIC DNA]</scope>
    <source>
        <strain evidence="2 3">ATCC 30220</strain>
    </source>
</reference>
<feature type="region of interest" description="Disordered" evidence="1">
    <location>
        <begin position="387"/>
        <end position="410"/>
    </location>
</feature>
<organism evidence="2 3">
    <name type="scientific">Leptomonas seymouri</name>
    <dbReference type="NCBI Taxonomy" id="5684"/>
    <lineage>
        <taxon>Eukaryota</taxon>
        <taxon>Discoba</taxon>
        <taxon>Euglenozoa</taxon>
        <taxon>Kinetoplastea</taxon>
        <taxon>Metakinetoplastina</taxon>
        <taxon>Trypanosomatida</taxon>
        <taxon>Trypanosomatidae</taxon>
        <taxon>Leishmaniinae</taxon>
        <taxon>Leptomonas</taxon>
    </lineage>
</organism>
<sequence length="1896" mass="200977">MLTECNVSFHFSPLTATWTTNASLRLNAELLGYHRDAASCRPKEDCAAAPLQVLLYVSRFHQLQEVFLEEVVEEEEEGAGGAHLAHPLSAWAAPNCEAERSSQPLDAFPRADRGEARRVCTALRTYSWRPYSQRIQHESSRNDRDLPSSQASASGAVGQASGGVDTSPGVNAAVNTPQALFSTLFSSIPSSVGCASSEDGDDGDPLVVQFDSLPSSSDAQESTGQSKGAGVIRSGEGEREASSDAQPRNALNNEAVLTPPKEQSGLAVAEQSTQRHLSVSTTQATTFTDAAAPQRRLLLIPPAAAKEGGARPPPSAARFSDATSPRPTESTLQRRRVLNINAAVTPLAPLQTAAPESTPQTEPPPPPSSAKPSHFVEAATPALAAADPERVAGESAKADPKKPSPSSSAEQESWTPYIFCCTYGPSLPSAAATTTPIGGDGDVQAQRSQLKRHLVAVRLNFTDASVVNSATPNISAFSKMLHNGSCEKGEAPAPSKACWSRASVASCGWFTQFPAYSSTTSQNLSCHRNGYAFIMGDASLHTCWICPLAASILEEACGADGACKDGTSEEGCSEDSSLIAGPLIDLWVSAVSAYVDTQDLGCNSPPLSAQGIDFTVKREQQDDARDRASVSQPEGSRTISLALPCLDFIPSWLSQLSCSFGPLRLACDASGEMFGASFSQMEESGAPALRSTCLQLPSTSTAGLMWTASQTTADCIVLRPFFSSQRESSDSMEEGQARCVCLQSSVDVMDSIYAYFLEVQRRWLKEMGALGAAVSEASLDAPVCEDLKAPRVVLTRVAPASLSLLGGAAGSANGVVLAEETARAADFAGTGLSRVVGPRKRCCSAAALRARVAITAAFLQYLLWQSVEAAGAPDATDVSREDAAAPVGKRNFCALAFQSAADMRDAGVRFLCVARAVALQWVCGAAAVALTNAAAVQQFLAEERSILTSTCAVGRLIDTSGDRAADGKRMPSTAALQMLHSLQQRYSASLSAALSWLSRCNACMRWLRSRGVSTASFLADERRLCLWALQPYTSLEGISSLLAKGEPLGLRLCKGHATPRSMDNYLLTCMRTSVHTCGGSGEPEDGLATPLRGTISVRIQHAPVLNALHIQLNWEATSPCSPASLAAVVSTDAATTVELPFFLFVFVLQEAGPSATEDSIDASEDEESSDGAFNGGCSSESMVRLYQVTPFSWHLPAQNCTTAGSTAHLSLSVMHTLDLVARRPDAFEDFSVQAVAGRASAMEGKRTQSQGGRGGAVKRRRTAKSTATGNSLASKASLKGGEEGHVRKRETRQHRLQPTGAPARKRRRARRRSDHDDSDSVDTERSEDIYGSAEEDSAENDEANNEEHAVAVGVEDENEGDDSDVDDEGDTLFLNLGGGTSEKTGKFAVPTGRREAAGRLDTESFSALDTARVIPLVVFRKDGAAPLLDVEVQYAELLAARLLAAGYSGDATTSGAWKSNNNNTCSTGATTALCHLLSHLTGFATVHAAMPDLVAQLRERQEQVSALSLSAVPSYAEASALTEQSVLSAYAALLRGVLIALNSKKESSTALRSLVAIPTVLANILSATNVAQSLQAALSEYAHQDAACRARLLTHTLEADSEVTVWRDSSSTGPAAVTDTYKRSTTKERQRQQQRRREVEQRNRREVEATWALDARAKAECVSSFYNSVLPATFRRRQPALCRLLPNSEGATADLEKWTRNGNSFYWLSHAALREKIDVLQGCKPQSDPNLKVSAQSTSPAALSPPATSACCSTLRLQLGNRSLPASTATSLQKLPSANAPTLLQCPAAPPSLMEPSSPSSGPFSLSTLRDMCAAHLDYSSTFSYQSKRCGSLGGRLMDNRQGCCFSQEAGLHILSASADALMTSIADARSFSSAKTAAAALGLTVAQLALRDVQR</sequence>
<dbReference type="OrthoDB" id="267722at2759"/>
<feature type="compositionally biased region" description="Polar residues" evidence="1">
    <location>
        <begin position="212"/>
        <end position="226"/>
    </location>
</feature>
<feature type="region of interest" description="Disordered" evidence="1">
    <location>
        <begin position="192"/>
        <end position="250"/>
    </location>
</feature>